<dbReference type="InterPro" id="IPR007110">
    <property type="entry name" value="Ig-like_dom"/>
</dbReference>
<feature type="compositionally biased region" description="Low complexity" evidence="14">
    <location>
        <begin position="2393"/>
        <end position="2423"/>
    </location>
</feature>
<dbReference type="PROSITE" id="PS50900">
    <property type="entry name" value="PLAC"/>
    <property type="match status" value="1"/>
</dbReference>
<keyword evidence="15" id="KW-0812">Transmembrane</keyword>
<evidence type="ECO:0000256" key="11">
    <source>
        <dbReference type="ARBA" id="ARBA00023180"/>
    </source>
</evidence>
<evidence type="ECO:0000256" key="6">
    <source>
        <dbReference type="ARBA" id="ARBA00022729"/>
    </source>
</evidence>
<dbReference type="InterPro" id="IPR003599">
    <property type="entry name" value="Ig_sub"/>
</dbReference>
<dbReference type="Pfam" id="PF07679">
    <property type="entry name" value="I-set"/>
    <property type="match status" value="1"/>
</dbReference>
<comment type="subcellular location">
    <subcellularLocation>
        <location evidence="2">Secreted</location>
        <location evidence="2">Extracellular space</location>
        <location evidence="2">Extracellular matrix</location>
    </subcellularLocation>
</comment>
<feature type="compositionally biased region" description="Basic and acidic residues" evidence="14">
    <location>
        <begin position="727"/>
        <end position="741"/>
    </location>
</feature>
<dbReference type="GO" id="GO:0005615">
    <property type="term" value="C:extracellular space"/>
    <property type="evidence" value="ECO:0007669"/>
    <property type="project" value="TreeGrafter"/>
</dbReference>
<dbReference type="Pfam" id="PF08686">
    <property type="entry name" value="PLAC"/>
    <property type="match status" value="1"/>
</dbReference>
<dbReference type="PANTHER" id="PTHR10083">
    <property type="entry name" value="KUNITZ-TYPE PROTEASE INHIBITOR-RELATED"/>
    <property type="match status" value="1"/>
</dbReference>
<dbReference type="CDD" id="cd00109">
    <property type="entry name" value="Kunitz-type"/>
    <property type="match status" value="8"/>
</dbReference>
<comment type="function">
    <text evidence="1">Has antibacterial activity.</text>
</comment>
<feature type="domain" description="BPTI/Kunitz inhibitor" evidence="16">
    <location>
        <begin position="1819"/>
        <end position="1869"/>
    </location>
</feature>
<dbReference type="PROSITE" id="PS51390">
    <property type="entry name" value="WAP"/>
    <property type="match status" value="1"/>
</dbReference>
<dbReference type="SMART" id="SM00131">
    <property type="entry name" value="KU"/>
    <property type="match status" value="10"/>
</dbReference>
<keyword evidence="5" id="KW-0646">Protease inhibitor</keyword>
<dbReference type="Pfam" id="PF00047">
    <property type="entry name" value="ig"/>
    <property type="match status" value="1"/>
</dbReference>
<keyword evidence="12" id="KW-0393">Immunoglobulin domain</keyword>
<reference evidence="20" key="2">
    <citation type="journal article" date="2021" name="World Allergy Organ. J.">
        <title>Chromosome-level assembly of Dermatophagoides farinae genome and transcriptome reveals two novel allergens Der f 37 and Der f 39.</title>
        <authorList>
            <person name="Chen J."/>
            <person name="Cai Z."/>
            <person name="Fan D."/>
            <person name="Hu J."/>
            <person name="Hou Y."/>
            <person name="He Y."/>
            <person name="Zhang Z."/>
            <person name="Zhao Z."/>
            <person name="Gao P."/>
            <person name="Hu W."/>
            <person name="Sun J."/>
            <person name="Li J."/>
            <person name="Ji K."/>
        </authorList>
    </citation>
    <scope>NUCLEOTIDE SEQUENCE</scope>
    <source>
        <strain evidence="20">JKM2019</strain>
    </source>
</reference>
<dbReference type="PROSITE" id="PS50092">
    <property type="entry name" value="TSP1"/>
    <property type="match status" value="7"/>
</dbReference>
<dbReference type="InterPro" id="IPR013151">
    <property type="entry name" value="Immunoglobulin_dom"/>
</dbReference>
<dbReference type="InterPro" id="IPR036383">
    <property type="entry name" value="TSP1_rpt_sf"/>
</dbReference>
<feature type="domain" description="BPTI/Kunitz inhibitor" evidence="16">
    <location>
        <begin position="1499"/>
        <end position="1549"/>
    </location>
</feature>
<keyword evidence="3" id="KW-0964">Secreted</keyword>
<feature type="domain" description="Ig-like" evidence="17">
    <location>
        <begin position="2727"/>
        <end position="2827"/>
    </location>
</feature>
<dbReference type="InterPro" id="IPR013273">
    <property type="entry name" value="ADAMTS/ADAMTS-like"/>
</dbReference>
<keyword evidence="7" id="KW-0677">Repeat</keyword>
<name>A0A9D4NQ34_DERFA</name>
<evidence type="ECO:0000256" key="15">
    <source>
        <dbReference type="SAM" id="Phobius"/>
    </source>
</evidence>
<evidence type="ECO:0000256" key="13">
    <source>
        <dbReference type="PIRSR" id="PIRSR613273-3"/>
    </source>
</evidence>
<feature type="domain" description="BPTI/Kunitz inhibitor" evidence="16">
    <location>
        <begin position="1380"/>
        <end position="1430"/>
    </location>
</feature>
<dbReference type="PANTHER" id="PTHR10083:SF328">
    <property type="entry name" value="TISSUE FACTOR PATHWAY INHIBITOR"/>
    <property type="match status" value="1"/>
</dbReference>
<dbReference type="SUPFAM" id="SSF82895">
    <property type="entry name" value="TSP-1 type 1 repeat"/>
    <property type="match status" value="5"/>
</dbReference>
<dbReference type="Gene3D" id="2.60.40.10">
    <property type="entry name" value="Immunoglobulins"/>
    <property type="match status" value="3"/>
</dbReference>
<proteinExistence type="predicted"/>
<dbReference type="PRINTS" id="PR01857">
    <property type="entry name" value="ADAMTSFAMILY"/>
</dbReference>
<feature type="domain" description="BPTI/Kunitz inhibitor" evidence="16">
    <location>
        <begin position="1439"/>
        <end position="1489"/>
    </location>
</feature>
<dbReference type="Pfam" id="PF00090">
    <property type="entry name" value="TSP_1"/>
    <property type="match status" value="2"/>
</dbReference>
<dbReference type="Gene3D" id="2.20.100.10">
    <property type="entry name" value="Thrombospondin type-1 (TSP1) repeat"/>
    <property type="match status" value="2"/>
</dbReference>
<evidence type="ECO:0000256" key="4">
    <source>
        <dbReference type="ARBA" id="ARBA00022530"/>
    </source>
</evidence>
<evidence type="ECO:0000256" key="8">
    <source>
        <dbReference type="ARBA" id="ARBA00022900"/>
    </source>
</evidence>
<dbReference type="PROSITE" id="PS50279">
    <property type="entry name" value="BPTI_KUNITZ_2"/>
    <property type="match status" value="10"/>
</dbReference>
<dbReference type="GO" id="GO:0030198">
    <property type="term" value="P:extracellular matrix organization"/>
    <property type="evidence" value="ECO:0007669"/>
    <property type="project" value="InterPro"/>
</dbReference>
<feature type="disulfide bond" evidence="13">
    <location>
        <begin position="196"/>
        <end position="228"/>
    </location>
</feature>
<evidence type="ECO:0000256" key="12">
    <source>
        <dbReference type="ARBA" id="ARBA00023319"/>
    </source>
</evidence>
<evidence type="ECO:0000259" key="16">
    <source>
        <dbReference type="PROSITE" id="PS50279"/>
    </source>
</evidence>
<protein>
    <submittedName>
        <fullName evidence="20">Papilin-like protein 2</fullName>
    </submittedName>
</protein>
<dbReference type="Pfam" id="PF00014">
    <property type="entry name" value="Kunitz_BPTI"/>
    <property type="match status" value="10"/>
</dbReference>
<feature type="compositionally biased region" description="Polar residues" evidence="14">
    <location>
        <begin position="1935"/>
        <end position="1947"/>
    </location>
</feature>
<feature type="domain" description="Ig-like" evidence="17">
    <location>
        <begin position="2570"/>
        <end position="2659"/>
    </location>
</feature>
<evidence type="ECO:0000256" key="14">
    <source>
        <dbReference type="SAM" id="MobiDB-lite"/>
    </source>
</evidence>
<dbReference type="FunFam" id="2.60.40.10:FF:000032">
    <property type="entry name" value="palladin isoform X1"/>
    <property type="match status" value="1"/>
</dbReference>
<dbReference type="Gene3D" id="4.10.410.10">
    <property type="entry name" value="Pancreatic trypsin inhibitor Kunitz domain"/>
    <property type="match status" value="10"/>
</dbReference>
<evidence type="ECO:0000256" key="9">
    <source>
        <dbReference type="ARBA" id="ARBA00022974"/>
    </source>
</evidence>
<feature type="domain" description="WAP" evidence="19">
    <location>
        <begin position="2222"/>
        <end position="2276"/>
    </location>
</feature>
<feature type="domain" description="BPTI/Kunitz inhibitor" evidence="16">
    <location>
        <begin position="1975"/>
        <end position="2025"/>
    </location>
</feature>
<dbReference type="InterPro" id="IPR013783">
    <property type="entry name" value="Ig-like_fold"/>
</dbReference>
<sequence length="2892" mass="327699">MQRFHQDDHKSPCRLLSLDENQQQQQQRQRHQSTIIDDKSSPSSTKSWNRIGKKFVQFSLSFYRYHQSSYRPFESSIVKLIIFTTTILLLLLSCSPISASMNFRFLNHNKNNILSQNDTKILNNQKHHDFIPNIQIANEIVEYINHTTTNENRRQWKRQISQPLQLSPEIVLGFGSPYQQQLDQGPWGPWSDLSECTRTCGSGVYYQTRVCLDPLRTCNGPTKRYLSCNLQECPEDTEDFRANQCARFNPIPFDGRYYNWLPHYKADGNPCELNCKPENERFYYRHSKKVIDGTRCYDDDSNNICLDGVCVELGCDRALGSNVKEDNCRVCGGDGSTCRPVSGVYQQNQGLRTGYNDMLYIPAGSTNITIQEVMPTNNYLAIRNQKGRSYLNGKWRIQPPATYEIAGTKFHYQRPHGTRRYDNFPEKLRALGPTKEPLFIQLLYQEPNHGVSYEYSVPLTNEDQYGGEIPVPDVIASSSSNGSRRGGGYPRYVWIFGDYSECSKSCGTGVQRRNVYCASMNTRTGQQERAADSLCDSSKRPPDIRPCHNEKKCTAQWQYNDWSECSCVHGVRYRNVYCSSGDSDICPAAKGSTDILPDFHCAMNNQTRPESVQKCQPDLNHCPDWITGEWTKCDKHCGVGKQTRKVRCGRKPQIPPVESVALVPETTTTILTASELLADTIGPQLDSAATTLAPPNEASTIMHDSESSEAVVTTIASTDPTTTTAENHSDQELQPAKRETSEDSNDDDDDLEYVEEYFCDLTNKPPEHQSCSLQPCEDLGSVEWVTSSWSSCDIDCAAHVQTRQVACISSDGQVFPDETCIELRGERPADRQDCPDGSVCSHSLWFTSEWSKCTGTYIGDGMQTRHVFCGHIDDKGMVVKDDENKCQMEMKPMKATVCELEPNNDDDHCSKGQWFSGPSGPCNVPCGGGKRIRKRFCLKTVKNGQSIEINPSESCNDDESTTNLMSESEQCNIETCDPDRLATMVDCKDTEYGCCPTDGSTPADEDLRNCPMTIIESIERCSQSEYGCCPMGNAENDEIEFENGNRNLTLALGPYGLGCPIHCSNTQFGCCPDMITIANSSDHSECPRSLEETTTMMMTTTMEPTTTMMTTINAEIEQTTLSTDTIPIAGLSFGNCSDGDDPSMCAISTTSANLVTDCSRSKFGCCPDGWNEAQGPNGEGCEEGSGDISTFLASTINTVMNIFITTEVPVTEEDIDCSLTEFGCCPNGKKKATGIRYYGCTCHDYPFGCCQDGYTPASGENHEGCLCERMLYGCCADGNTPAKGPDRQGCDCTSSPYGCCSDMFTFAQGPNYQGCPCDTLTYGCCPGSQIPARGPDFAGCSCADTPFGCCADGITVAYGRKFEGCPSGLPLDMKLNSEVCKLPKESGPCSNFSVQWFFDNESGRCNRFWYGGCQGNGNRFSSQEQCERSCVKPEGSERCLLPKIPGPCNSSSEAYYYDEETKRCERFLYGGCLGNTNRFETMEQCVQTCIYQETALDQCDQPPQPGPCRGSYKRWYYRREEGRCRDFSYGGCHGNLNNFQTEDECQSACASRTAFEICMLGKAEGSCLGLFPRWFFDYRTGQCQEFTYSGCGGNKNRFIDRISCEQLCNQTVPDYFYPTTHQRQSYDQQPSYPYSERDNEIVPVVPPSSYESVCALPYAQGNCRDAIIQWYFDVNTRRCQRFYYSGCGGNDNRFNDQIQCEQKCLAYASQITPMMQHDPCLEPKDIGDIQCQDYRHRWHYDVEDRRCHRFYYYGCGGNRNNFETEEECTARCVIPRERGSQQQQQQQVIRYDGQRLPPTHSDAEMHGITSIEEFHPENCFKQFDSGPCEKNHIQWHYDSRDGVCKEFIYGGCEGNENRFHSQQECQTKCWNSQDICKLSQIRGSCTGNFTQYYYDHQNNECYEFQFSGCYGNANRFNSKETCEQQCRNEHPIPSGVSQQQISQSTPVDQHRSQQQQQQQIPDVSTSPNKTHLDRCHQPMVKGPCRAYFPRYYYSAEENRCQMFIYGGCDGNENRFDREEDCEKACKRTPDSVREDEEEPREGIDQPEVICFLKMEPGSCHETRARWWYDPNSHTCFPFVYSGCRGNKNRFENFDSCIRFCSGVSQRQQQQSQYPSHQFIYTSPASPTIPEQQQSYPYVPHTSRPLPSTHEQSAVHPGCEPMECQEDNCILGIDYYHDQRGCPVCRCVNPCNDIRCPEEMSCAVELFRDEITGKIRANAECRLRVKPGECPRNIHIVPESEREQSIECYDQCRSDADCRASDKCCNNGCADICVAIEGYYTYQESSKMPLSSSSSSEHQYNQSTYYYSPTHDVSQQQQQSSYYNYSVVNQQQQQQQQTNSDHHRQPPYAEGSTYNEHRQEYGHDQNGSRDGGIVTQSNGHPDQVVHTGEQHVYHTTNGNHNDDNGGQNQSTQQQQPNPNQDQQSIYSYNYPYSHPDQRQQEQQYQYNQRQNVDNNGNYPDRQQHSGNGQSPPQDSQHYPGSIVVRSGQEEAILDCPSSKDSMNLETNNQSTSSVIWIKDGQQIDQSLDRYDLLSNGSLRILNIEPNDRGIYYCLANPKTGYQMVPLEVNEPAKILPEGPKRVIAQVGMPIYLHCHAIGSPEPKVTWWRGDQMLPINDRKYQQWPNHTLIIQRVEEKDSGYYTCHATNGIEPEEGERKDIELLLDIASNKRDELEIVPYDPSLFHHQNNKDQHIIGDQQSNAQNTNEIDLANANGNTIISNTVAIHEDPITTEIDFWPKDYRVGSLLHLDCIVRNQRTNQIIPSANVVWYVNSDIPLLVDQTNHHHYMLMANNSLLVYHLTRGDSGEYRCRASTGPKSDSYSSVHLQVENIHIPADCQDSPVFANCAMIVQNNYCRNPHFHKFCCRSCYIAEHGRQKSQHYQQHESSSNEINQP</sequence>
<feature type="disulfide bond" evidence="13">
    <location>
        <begin position="211"/>
        <end position="218"/>
    </location>
</feature>
<accession>A0A9D4NQ34</accession>
<dbReference type="SMART" id="SM00217">
    <property type="entry name" value="WAP"/>
    <property type="match status" value="1"/>
</dbReference>
<dbReference type="InterPro" id="IPR002223">
    <property type="entry name" value="Kunitz_BPTI"/>
</dbReference>
<dbReference type="FunFam" id="2.60.120.830:FF:000001">
    <property type="entry name" value="A disintegrin and metalloproteinase with thrombospondin motifs 1"/>
    <property type="match status" value="1"/>
</dbReference>
<dbReference type="SUPFAM" id="SSF48726">
    <property type="entry name" value="Immunoglobulin"/>
    <property type="match status" value="3"/>
</dbReference>
<dbReference type="FunFam" id="4.10.410.10:FF:000017">
    <property type="entry name" value="papilin isoform X2"/>
    <property type="match status" value="1"/>
</dbReference>
<dbReference type="CDD" id="cd22639">
    <property type="entry name" value="Kunitz_papilin_lacunin-like"/>
    <property type="match status" value="1"/>
</dbReference>
<feature type="compositionally biased region" description="Polar residues" evidence="14">
    <location>
        <begin position="1960"/>
        <end position="1969"/>
    </location>
</feature>
<keyword evidence="9" id="KW-0654">Proteoglycan</keyword>
<reference evidence="20" key="1">
    <citation type="submission" date="2020-06" db="EMBL/GenBank/DDBJ databases">
        <authorList>
            <person name="Ji K."/>
            <person name="Li J."/>
        </authorList>
    </citation>
    <scope>NUCLEOTIDE SEQUENCE</scope>
    <source>
        <strain evidence="20">JKM2019</strain>
        <tissue evidence="20">Whole body</tissue>
    </source>
</reference>
<feature type="transmembrane region" description="Helical" evidence="15">
    <location>
        <begin position="77"/>
        <end position="99"/>
    </location>
</feature>
<dbReference type="FunFam" id="4.10.410.10:FF:000020">
    <property type="entry name" value="Collagen, type VI, alpha 3"/>
    <property type="match status" value="6"/>
</dbReference>
<keyword evidence="4" id="KW-0272">Extracellular matrix</keyword>
<dbReference type="InterPro" id="IPR020901">
    <property type="entry name" value="Prtase_inh_Kunz-CS"/>
</dbReference>
<dbReference type="InterPro" id="IPR003598">
    <property type="entry name" value="Ig_sub2"/>
</dbReference>
<evidence type="ECO:0000256" key="3">
    <source>
        <dbReference type="ARBA" id="ARBA00022525"/>
    </source>
</evidence>
<feature type="region of interest" description="Disordered" evidence="14">
    <location>
        <begin position="719"/>
        <end position="749"/>
    </location>
</feature>
<keyword evidence="6" id="KW-0732">Signal</keyword>
<keyword evidence="11" id="KW-0325">Glycoprotein</keyword>
<comment type="caution">
    <text evidence="20">The sequence shown here is derived from an EMBL/GenBank/DDBJ whole genome shotgun (WGS) entry which is preliminary data.</text>
</comment>
<keyword evidence="15" id="KW-1133">Transmembrane helix</keyword>
<dbReference type="Proteomes" id="UP000828236">
    <property type="component" value="Unassembled WGS sequence"/>
</dbReference>
<dbReference type="PROSITE" id="PS50835">
    <property type="entry name" value="IG_LIKE"/>
    <property type="match status" value="3"/>
</dbReference>
<feature type="compositionally biased region" description="Low complexity" evidence="14">
    <location>
        <begin position="2439"/>
        <end position="2450"/>
    </location>
</feature>
<gene>
    <name evidence="20" type="ORF">HUG17_7571</name>
</gene>
<dbReference type="Pfam" id="PF19236">
    <property type="entry name" value="ADAMTS_CR_3"/>
    <property type="match status" value="1"/>
</dbReference>
<feature type="compositionally biased region" description="Low complexity" evidence="14">
    <location>
        <begin position="2327"/>
        <end position="2338"/>
    </location>
</feature>
<dbReference type="EMBL" id="SDOV01000009">
    <property type="protein sequence ID" value="KAH7637365.1"/>
    <property type="molecule type" value="Genomic_DNA"/>
</dbReference>
<feature type="domain" description="PLAC" evidence="18">
    <location>
        <begin position="2831"/>
        <end position="2870"/>
    </location>
</feature>
<dbReference type="InterPro" id="IPR036179">
    <property type="entry name" value="Ig-like_dom_sf"/>
</dbReference>
<feature type="domain" description="BPTI/Kunitz inhibitor" evidence="16">
    <location>
        <begin position="1654"/>
        <end position="1704"/>
    </location>
</feature>
<dbReference type="InterPro" id="IPR010909">
    <property type="entry name" value="PLAC"/>
</dbReference>
<dbReference type="InterPro" id="IPR010294">
    <property type="entry name" value="ADAMTS_spacer1"/>
</dbReference>
<dbReference type="GO" id="GO:0004867">
    <property type="term" value="F:serine-type endopeptidase inhibitor activity"/>
    <property type="evidence" value="ECO:0007669"/>
    <property type="project" value="UniProtKB-KW"/>
</dbReference>
<keyword evidence="10 13" id="KW-1015">Disulfide bond</keyword>
<dbReference type="InterPro" id="IPR036645">
    <property type="entry name" value="Elafin-like_sf"/>
</dbReference>
<dbReference type="SMART" id="SM00409">
    <property type="entry name" value="IG"/>
    <property type="match status" value="3"/>
</dbReference>
<feature type="compositionally biased region" description="Polar residues" evidence="14">
    <location>
        <begin position="2463"/>
        <end position="2477"/>
    </location>
</feature>
<evidence type="ECO:0000256" key="1">
    <source>
        <dbReference type="ARBA" id="ARBA00002878"/>
    </source>
</evidence>
<dbReference type="Gene3D" id="2.60.120.830">
    <property type="match status" value="1"/>
</dbReference>
<organism evidence="20">
    <name type="scientific">Dermatophagoides farinae</name>
    <name type="common">American house dust mite</name>
    <dbReference type="NCBI Taxonomy" id="6954"/>
    <lineage>
        <taxon>Eukaryota</taxon>
        <taxon>Metazoa</taxon>
        <taxon>Ecdysozoa</taxon>
        <taxon>Arthropoda</taxon>
        <taxon>Chelicerata</taxon>
        <taxon>Arachnida</taxon>
        <taxon>Acari</taxon>
        <taxon>Acariformes</taxon>
        <taxon>Sarcoptiformes</taxon>
        <taxon>Astigmata</taxon>
        <taxon>Psoroptidia</taxon>
        <taxon>Analgoidea</taxon>
        <taxon>Pyroglyphidae</taxon>
        <taxon>Dermatophagoidinae</taxon>
        <taxon>Dermatophagoides</taxon>
    </lineage>
</organism>
<feature type="domain" description="Ig-like" evidence="17">
    <location>
        <begin position="2471"/>
        <end position="2568"/>
    </location>
</feature>
<feature type="domain" description="BPTI/Kunitz inhibitor" evidence="16">
    <location>
        <begin position="1876"/>
        <end position="1926"/>
    </location>
</feature>
<feature type="region of interest" description="Disordered" evidence="14">
    <location>
        <begin position="19"/>
        <end position="47"/>
    </location>
</feature>
<feature type="region of interest" description="Disordered" evidence="14">
    <location>
        <begin position="1933"/>
        <end position="1973"/>
    </location>
</feature>
<feature type="domain" description="BPTI/Kunitz inhibitor" evidence="16">
    <location>
        <begin position="1558"/>
        <end position="1608"/>
    </location>
</feature>
<feature type="compositionally biased region" description="Basic and acidic residues" evidence="14">
    <location>
        <begin position="2354"/>
        <end position="2366"/>
    </location>
</feature>
<evidence type="ECO:0000259" key="17">
    <source>
        <dbReference type="PROSITE" id="PS50835"/>
    </source>
</evidence>
<dbReference type="Pfam" id="PF19030">
    <property type="entry name" value="TSP1_ADAMTS"/>
    <property type="match status" value="4"/>
</dbReference>
<dbReference type="CDD" id="cd00096">
    <property type="entry name" value="Ig"/>
    <property type="match status" value="1"/>
</dbReference>
<dbReference type="SMART" id="SM00209">
    <property type="entry name" value="TSP1"/>
    <property type="match status" value="7"/>
</dbReference>
<feature type="region of interest" description="Disordered" evidence="14">
    <location>
        <begin position="2327"/>
        <end position="2479"/>
    </location>
</feature>
<dbReference type="InterPro" id="IPR008197">
    <property type="entry name" value="WAP_dom"/>
</dbReference>
<dbReference type="Pfam" id="PF00095">
    <property type="entry name" value="WAP"/>
    <property type="match status" value="1"/>
</dbReference>
<dbReference type="Gene3D" id="4.10.75.10">
    <property type="entry name" value="Elafin-like"/>
    <property type="match status" value="1"/>
</dbReference>
<dbReference type="SUPFAM" id="SSF57256">
    <property type="entry name" value="Elafin-like"/>
    <property type="match status" value="1"/>
</dbReference>
<evidence type="ECO:0000313" key="20">
    <source>
        <dbReference type="EMBL" id="KAH7637365.1"/>
    </source>
</evidence>
<feature type="domain" description="BPTI/Kunitz inhibitor" evidence="16">
    <location>
        <begin position="2050"/>
        <end position="2100"/>
    </location>
</feature>
<dbReference type="SUPFAM" id="SSF57362">
    <property type="entry name" value="BPTI-like"/>
    <property type="match status" value="10"/>
</dbReference>
<evidence type="ECO:0000256" key="2">
    <source>
        <dbReference type="ARBA" id="ARBA00004498"/>
    </source>
</evidence>
<evidence type="ECO:0000259" key="18">
    <source>
        <dbReference type="PROSITE" id="PS50900"/>
    </source>
</evidence>
<dbReference type="SMART" id="SM00408">
    <property type="entry name" value="IGc2"/>
    <property type="match status" value="3"/>
</dbReference>
<dbReference type="InterPro" id="IPR050098">
    <property type="entry name" value="TFPI/VKTCI-like"/>
</dbReference>
<feature type="domain" description="BPTI/Kunitz inhibitor" evidence="16">
    <location>
        <begin position="1720"/>
        <end position="1772"/>
    </location>
</feature>
<evidence type="ECO:0000256" key="7">
    <source>
        <dbReference type="ARBA" id="ARBA00022737"/>
    </source>
</evidence>
<dbReference type="InterPro" id="IPR013098">
    <property type="entry name" value="Ig_I-set"/>
</dbReference>
<dbReference type="PRINTS" id="PR00759">
    <property type="entry name" value="BASICPTASE"/>
</dbReference>
<feature type="disulfide bond" evidence="13">
    <location>
        <begin position="200"/>
        <end position="233"/>
    </location>
</feature>
<dbReference type="InterPro" id="IPR036880">
    <property type="entry name" value="Kunitz_BPTI_sf"/>
</dbReference>
<dbReference type="Pfam" id="PF05986">
    <property type="entry name" value="ADAMTS_spacer1"/>
    <property type="match status" value="1"/>
</dbReference>
<evidence type="ECO:0000259" key="19">
    <source>
        <dbReference type="PROSITE" id="PS51390"/>
    </source>
</evidence>
<evidence type="ECO:0000256" key="5">
    <source>
        <dbReference type="ARBA" id="ARBA00022690"/>
    </source>
</evidence>
<evidence type="ECO:0000256" key="10">
    <source>
        <dbReference type="ARBA" id="ARBA00023157"/>
    </source>
</evidence>
<keyword evidence="8" id="KW-0722">Serine protease inhibitor</keyword>
<dbReference type="InterPro" id="IPR045371">
    <property type="entry name" value="ADAMTS_CR_3"/>
</dbReference>
<keyword evidence="15" id="KW-0472">Membrane</keyword>
<dbReference type="PROSITE" id="PS00280">
    <property type="entry name" value="BPTI_KUNITZ_1"/>
    <property type="match status" value="7"/>
</dbReference>
<dbReference type="InterPro" id="IPR000884">
    <property type="entry name" value="TSP1_rpt"/>
</dbReference>